<dbReference type="PRINTS" id="PR00385">
    <property type="entry name" value="P450"/>
</dbReference>
<gene>
    <name evidence="10" type="primary">KAO1_1</name>
    <name evidence="10" type="ORF">A4A49_33874</name>
</gene>
<dbReference type="PROSITE" id="PS00086">
    <property type="entry name" value="CYTOCHROME_P450"/>
    <property type="match status" value="1"/>
</dbReference>
<dbReference type="GO" id="GO:0016125">
    <property type="term" value="P:sterol metabolic process"/>
    <property type="evidence" value="ECO:0007669"/>
    <property type="project" value="TreeGrafter"/>
</dbReference>
<keyword evidence="8" id="KW-0503">Monooxygenase</keyword>
<dbReference type="SMR" id="A0A1J6IS96"/>
<dbReference type="GO" id="GO:0005783">
    <property type="term" value="C:endoplasmic reticulum"/>
    <property type="evidence" value="ECO:0007669"/>
    <property type="project" value="TreeGrafter"/>
</dbReference>
<feature type="binding site" description="axial binding residue" evidence="7">
    <location>
        <position position="434"/>
    </location>
    <ligand>
        <name>heme</name>
        <dbReference type="ChEBI" id="CHEBI:30413"/>
    </ligand>
    <ligandPart>
        <name>Fe</name>
        <dbReference type="ChEBI" id="CHEBI:18248"/>
    </ligandPart>
</feature>
<feature type="transmembrane region" description="Helical" evidence="9">
    <location>
        <begin position="6"/>
        <end position="24"/>
    </location>
</feature>
<evidence type="ECO:0000256" key="8">
    <source>
        <dbReference type="RuleBase" id="RU000461"/>
    </source>
</evidence>
<evidence type="ECO:0000256" key="3">
    <source>
        <dbReference type="ARBA" id="ARBA00022723"/>
    </source>
</evidence>
<evidence type="ECO:0000313" key="11">
    <source>
        <dbReference type="Proteomes" id="UP000187609"/>
    </source>
</evidence>
<evidence type="ECO:0000256" key="9">
    <source>
        <dbReference type="SAM" id="Phobius"/>
    </source>
</evidence>
<dbReference type="GO" id="GO:0051777">
    <property type="term" value="F:ent-kaurenoic acid monooxygenase activity"/>
    <property type="evidence" value="ECO:0007669"/>
    <property type="project" value="TreeGrafter"/>
</dbReference>
<keyword evidence="6 7" id="KW-0408">Iron</keyword>
<keyword evidence="2 9" id="KW-0812">Transmembrane</keyword>
<dbReference type="PANTHER" id="PTHR24286">
    <property type="entry name" value="CYTOCHROME P450 26"/>
    <property type="match status" value="1"/>
</dbReference>
<evidence type="ECO:0000256" key="1">
    <source>
        <dbReference type="ARBA" id="ARBA00004167"/>
    </source>
</evidence>
<evidence type="ECO:0000256" key="5">
    <source>
        <dbReference type="ARBA" id="ARBA00023002"/>
    </source>
</evidence>
<comment type="subcellular location">
    <subcellularLocation>
        <location evidence="1">Membrane</location>
        <topology evidence="1">Single-pass membrane protein</topology>
    </subcellularLocation>
</comment>
<organism evidence="10 11">
    <name type="scientific">Nicotiana attenuata</name>
    <name type="common">Coyote tobacco</name>
    <dbReference type="NCBI Taxonomy" id="49451"/>
    <lineage>
        <taxon>Eukaryota</taxon>
        <taxon>Viridiplantae</taxon>
        <taxon>Streptophyta</taxon>
        <taxon>Embryophyta</taxon>
        <taxon>Tracheophyta</taxon>
        <taxon>Spermatophyta</taxon>
        <taxon>Magnoliopsida</taxon>
        <taxon>eudicotyledons</taxon>
        <taxon>Gunneridae</taxon>
        <taxon>Pentapetalae</taxon>
        <taxon>asterids</taxon>
        <taxon>lamiids</taxon>
        <taxon>Solanales</taxon>
        <taxon>Solanaceae</taxon>
        <taxon>Nicotianoideae</taxon>
        <taxon>Nicotianeae</taxon>
        <taxon>Nicotiana</taxon>
    </lineage>
</organism>
<dbReference type="PANTHER" id="PTHR24286:SF350">
    <property type="entry name" value="ENT-KAURENOIC ACID OXIDASE 1-LIKE"/>
    <property type="match status" value="1"/>
</dbReference>
<dbReference type="GO" id="GO:0020037">
    <property type="term" value="F:heme binding"/>
    <property type="evidence" value="ECO:0007669"/>
    <property type="project" value="InterPro"/>
</dbReference>
<dbReference type="Proteomes" id="UP000187609">
    <property type="component" value="Unassembled WGS sequence"/>
</dbReference>
<dbReference type="InterPro" id="IPR002401">
    <property type="entry name" value="Cyt_P450_E_grp-I"/>
</dbReference>
<dbReference type="OrthoDB" id="1470350at2759"/>
<dbReference type="InterPro" id="IPR036396">
    <property type="entry name" value="Cyt_P450_sf"/>
</dbReference>
<sequence>MEYYNLAFFHTVLAVGFLTLYSVLKRANGWYYSIKFSSKKYIIPPGEMGWPFIGNTLFFFSFAGDNGSFLSYFFTRFGPGGMYKAHIFGKPSIILTKPETIRKILMDEENIDRGMPEYISKLAGVTNSIEEDKRIRRSIAPIKSHGLLSDYFDCINDIVKTTFEKYAATEEPFEFLTEMRKPTFEVFMRILIGGEVAKELFHAVFKENNLLMSGAHSLPINIPGFAYNKAIKARRELVKIFQQILEERKAMIAKDKAMLKSNIIDMMLDTQDDDDNEGKGLSDEKIINMLIFASFGGYDPVALMATKAIMHLEKHPEFLHKAKEEQEDIVKRRPSSNVGLNFDEIRQMKYLSKVINETLRIASIKTIFLKDTNTPYNINGYTIPKGWKFVALIWNIHMDPDIYVKPEEFNPSRWDDLETKPGCFLPFSIGPRMCPGSNLARLEISVILHYFLLYYRLEQLNPDIKTDPPENCLVRFKKLSA</sequence>
<evidence type="ECO:0000256" key="6">
    <source>
        <dbReference type="ARBA" id="ARBA00023004"/>
    </source>
</evidence>
<protein>
    <submittedName>
        <fullName evidence="10">Ent-kaurenoic acid oxidase 1</fullName>
    </submittedName>
</protein>
<keyword evidence="3 7" id="KW-0479">Metal-binding</keyword>
<accession>A0A1J6IS96</accession>
<reference evidence="10" key="1">
    <citation type="submission" date="2016-11" db="EMBL/GenBank/DDBJ databases">
        <title>The genome of Nicotiana attenuata.</title>
        <authorList>
            <person name="Xu S."/>
            <person name="Brockmoeller T."/>
            <person name="Gaquerel E."/>
            <person name="Navarro A."/>
            <person name="Kuhl H."/>
            <person name="Gase K."/>
            <person name="Ling Z."/>
            <person name="Zhou W."/>
            <person name="Kreitzer C."/>
            <person name="Stanke M."/>
            <person name="Tang H."/>
            <person name="Lyons E."/>
            <person name="Pandey P."/>
            <person name="Pandey S.P."/>
            <person name="Timmermann B."/>
            <person name="Baldwin I.T."/>
        </authorList>
    </citation>
    <scope>NUCLEOTIDE SEQUENCE [LARGE SCALE GENOMIC DNA]</scope>
    <source>
        <strain evidence="10">UT</strain>
    </source>
</reference>
<dbReference type="Gene3D" id="1.10.630.10">
    <property type="entry name" value="Cytochrome P450"/>
    <property type="match status" value="1"/>
</dbReference>
<evidence type="ECO:0000256" key="2">
    <source>
        <dbReference type="ARBA" id="ARBA00022692"/>
    </source>
</evidence>
<keyword evidence="9" id="KW-0472">Membrane</keyword>
<dbReference type="GO" id="GO:0016132">
    <property type="term" value="P:brassinosteroid biosynthetic process"/>
    <property type="evidence" value="ECO:0007669"/>
    <property type="project" value="TreeGrafter"/>
</dbReference>
<dbReference type="SUPFAM" id="SSF48264">
    <property type="entry name" value="Cytochrome P450"/>
    <property type="match status" value="1"/>
</dbReference>
<dbReference type="InterPro" id="IPR017972">
    <property type="entry name" value="Cyt_P450_CS"/>
</dbReference>
<dbReference type="GO" id="GO:0005506">
    <property type="term" value="F:iron ion binding"/>
    <property type="evidence" value="ECO:0007669"/>
    <property type="project" value="InterPro"/>
</dbReference>
<comment type="caution">
    <text evidence="10">The sequence shown here is derived from an EMBL/GenBank/DDBJ whole genome shotgun (WGS) entry which is preliminary data.</text>
</comment>
<dbReference type="STRING" id="49451.A0A1J6IS96"/>
<comment type="cofactor">
    <cofactor evidence="7">
        <name>heme</name>
        <dbReference type="ChEBI" id="CHEBI:30413"/>
    </cofactor>
</comment>
<dbReference type="PRINTS" id="PR00463">
    <property type="entry name" value="EP450I"/>
</dbReference>
<name>A0A1J6IS96_NICAT</name>
<evidence type="ECO:0000313" key="10">
    <source>
        <dbReference type="EMBL" id="OIT01699.1"/>
    </source>
</evidence>
<dbReference type="Pfam" id="PF00067">
    <property type="entry name" value="p450"/>
    <property type="match status" value="1"/>
</dbReference>
<dbReference type="GO" id="GO:0010268">
    <property type="term" value="P:brassinosteroid homeostasis"/>
    <property type="evidence" value="ECO:0007669"/>
    <property type="project" value="TreeGrafter"/>
</dbReference>
<keyword evidence="11" id="KW-1185">Reference proteome</keyword>
<dbReference type="EMBL" id="MJEQ01037188">
    <property type="protein sequence ID" value="OIT01699.1"/>
    <property type="molecule type" value="Genomic_DNA"/>
</dbReference>
<dbReference type="KEGG" id="nau:109228169"/>
<comment type="similarity">
    <text evidence="8">Belongs to the cytochrome P450 family.</text>
</comment>
<dbReference type="GeneID" id="109228169"/>
<keyword evidence="5 8" id="KW-0560">Oxidoreductase</keyword>
<dbReference type="GO" id="GO:0016020">
    <property type="term" value="C:membrane"/>
    <property type="evidence" value="ECO:0007669"/>
    <property type="project" value="UniProtKB-SubCell"/>
</dbReference>
<evidence type="ECO:0000256" key="4">
    <source>
        <dbReference type="ARBA" id="ARBA00022989"/>
    </source>
</evidence>
<keyword evidence="7 8" id="KW-0349">Heme</keyword>
<dbReference type="InterPro" id="IPR001128">
    <property type="entry name" value="Cyt_P450"/>
</dbReference>
<dbReference type="Gramene" id="OIT01699">
    <property type="protein sequence ID" value="OIT01699"/>
    <property type="gene ID" value="A4A49_33874"/>
</dbReference>
<keyword evidence="4 9" id="KW-1133">Transmembrane helix</keyword>
<dbReference type="OMA" id="IMHLEKH"/>
<proteinExistence type="inferred from homology"/>
<evidence type="ECO:0000256" key="7">
    <source>
        <dbReference type="PIRSR" id="PIRSR602401-1"/>
    </source>
</evidence>
<dbReference type="AlphaFoldDB" id="A0A1J6IS96"/>